<reference evidence="2 3" key="1">
    <citation type="journal article" date="2024" name="G3 (Bethesda)">
        <title>Genome assembly of Hibiscus sabdariffa L. provides insights into metabolisms of medicinal natural products.</title>
        <authorList>
            <person name="Kim T."/>
        </authorList>
    </citation>
    <scope>NUCLEOTIDE SEQUENCE [LARGE SCALE GENOMIC DNA]</scope>
    <source>
        <strain evidence="2">TK-2024</strain>
        <tissue evidence="2">Old leaves</tissue>
    </source>
</reference>
<dbReference type="EMBL" id="JBBPBM010000002">
    <property type="protein sequence ID" value="KAK8595981.1"/>
    <property type="molecule type" value="Genomic_DNA"/>
</dbReference>
<comment type="caution">
    <text evidence="2">The sequence shown here is derived from an EMBL/GenBank/DDBJ whole genome shotgun (WGS) entry which is preliminary data.</text>
</comment>
<dbReference type="Proteomes" id="UP001472677">
    <property type="component" value="Unassembled WGS sequence"/>
</dbReference>
<accession>A0ABR2G5Y8</accession>
<evidence type="ECO:0000313" key="2">
    <source>
        <dbReference type="EMBL" id="KAK8595981.1"/>
    </source>
</evidence>
<protein>
    <submittedName>
        <fullName evidence="2">Uncharacterized protein</fullName>
    </submittedName>
</protein>
<proteinExistence type="predicted"/>
<gene>
    <name evidence="2" type="ORF">V6N12_064485</name>
</gene>
<sequence length="101" mass="11007">MFLNWDSVHETRMNAADMAILLRKNVDNGSRTPSAPTCLHGWEPTAPTDPWCPTTISTSWEAEAGGPMRGTAQADARTCSMKAPDVPQDLGTSGRYNMEKP</sequence>
<feature type="region of interest" description="Disordered" evidence="1">
    <location>
        <begin position="27"/>
        <end position="101"/>
    </location>
</feature>
<keyword evidence="3" id="KW-1185">Reference proteome</keyword>
<evidence type="ECO:0000313" key="3">
    <source>
        <dbReference type="Proteomes" id="UP001472677"/>
    </source>
</evidence>
<organism evidence="2 3">
    <name type="scientific">Hibiscus sabdariffa</name>
    <name type="common">roselle</name>
    <dbReference type="NCBI Taxonomy" id="183260"/>
    <lineage>
        <taxon>Eukaryota</taxon>
        <taxon>Viridiplantae</taxon>
        <taxon>Streptophyta</taxon>
        <taxon>Embryophyta</taxon>
        <taxon>Tracheophyta</taxon>
        <taxon>Spermatophyta</taxon>
        <taxon>Magnoliopsida</taxon>
        <taxon>eudicotyledons</taxon>
        <taxon>Gunneridae</taxon>
        <taxon>Pentapetalae</taxon>
        <taxon>rosids</taxon>
        <taxon>malvids</taxon>
        <taxon>Malvales</taxon>
        <taxon>Malvaceae</taxon>
        <taxon>Malvoideae</taxon>
        <taxon>Hibiscus</taxon>
    </lineage>
</organism>
<name>A0ABR2G5Y8_9ROSI</name>
<evidence type="ECO:0000256" key="1">
    <source>
        <dbReference type="SAM" id="MobiDB-lite"/>
    </source>
</evidence>